<dbReference type="SUPFAM" id="SSF53474">
    <property type="entry name" value="alpha/beta-Hydrolases"/>
    <property type="match status" value="1"/>
</dbReference>
<keyword evidence="3" id="KW-1185">Reference proteome</keyword>
<protein>
    <submittedName>
        <fullName evidence="2">Pimeloyl-ACP methyl ester carboxylesterase</fullName>
    </submittedName>
</protein>
<dbReference type="Pfam" id="PF12697">
    <property type="entry name" value="Abhydrolase_6"/>
    <property type="match status" value="1"/>
</dbReference>
<proteinExistence type="predicted"/>
<evidence type="ECO:0000313" key="2">
    <source>
        <dbReference type="EMBL" id="NYJ19983.1"/>
    </source>
</evidence>
<dbReference type="Proteomes" id="UP000537260">
    <property type="component" value="Unassembled WGS sequence"/>
</dbReference>
<dbReference type="PANTHER" id="PTHR43433">
    <property type="entry name" value="HYDROLASE, ALPHA/BETA FOLD FAMILY PROTEIN"/>
    <property type="match status" value="1"/>
</dbReference>
<gene>
    <name evidence="2" type="ORF">HNR05_001774</name>
</gene>
<organism evidence="2 3">
    <name type="scientific">Glaciibacter psychrotolerans</name>
    <dbReference type="NCBI Taxonomy" id="670054"/>
    <lineage>
        <taxon>Bacteria</taxon>
        <taxon>Bacillati</taxon>
        <taxon>Actinomycetota</taxon>
        <taxon>Actinomycetes</taxon>
        <taxon>Micrococcales</taxon>
        <taxon>Microbacteriaceae</taxon>
        <taxon>Glaciibacter</taxon>
    </lineage>
</organism>
<evidence type="ECO:0000259" key="1">
    <source>
        <dbReference type="Pfam" id="PF12697"/>
    </source>
</evidence>
<dbReference type="Gene3D" id="3.40.50.1820">
    <property type="entry name" value="alpha/beta hydrolase"/>
    <property type="match status" value="1"/>
</dbReference>
<evidence type="ECO:0000313" key="3">
    <source>
        <dbReference type="Proteomes" id="UP000537260"/>
    </source>
</evidence>
<dbReference type="GO" id="GO:0046503">
    <property type="term" value="P:glycerolipid catabolic process"/>
    <property type="evidence" value="ECO:0007669"/>
    <property type="project" value="TreeGrafter"/>
</dbReference>
<accession>A0A7Z0EE45</accession>
<comment type="caution">
    <text evidence="2">The sequence shown here is derived from an EMBL/GenBank/DDBJ whole genome shotgun (WGS) entry which is preliminary data.</text>
</comment>
<sequence length="308" mass="33332">MTMWQRRCARRPDAGDAESLDALDADLADVDWQTLPAGSRSFRFDAPSGSLAAVAFGNPTHPRVVLVPGATGSKEDFILLGPLLAAAGYYVESYDLAGQYGSAAAAAPAGESYDYDFFVADLLAFLHAGTVPAHVLGYSFAGFVVQEALVAAPELFASVAFLGVPPQPGQSFRGVSWIGPLSYLTTPHRIAGLLIWGVSANLNRATPGRVELVRERFEFTSRRSVDEIVRLMKHAPDRRRELVDSGIPLLVAVGRHDIWPTRLQRENAELIGAVYREYPTGHSPCETTPHRLAADLVALYARAESRSA</sequence>
<dbReference type="EMBL" id="JACCFM010000001">
    <property type="protein sequence ID" value="NYJ19983.1"/>
    <property type="molecule type" value="Genomic_DNA"/>
</dbReference>
<dbReference type="InterPro" id="IPR050471">
    <property type="entry name" value="AB_hydrolase"/>
</dbReference>
<dbReference type="InterPro" id="IPR029058">
    <property type="entry name" value="AB_hydrolase_fold"/>
</dbReference>
<dbReference type="AlphaFoldDB" id="A0A7Z0EE45"/>
<dbReference type="InterPro" id="IPR000073">
    <property type="entry name" value="AB_hydrolase_1"/>
</dbReference>
<reference evidence="2 3" key="1">
    <citation type="submission" date="2020-07" db="EMBL/GenBank/DDBJ databases">
        <title>Sequencing the genomes of 1000 actinobacteria strains.</title>
        <authorList>
            <person name="Klenk H.-P."/>
        </authorList>
    </citation>
    <scope>NUCLEOTIDE SEQUENCE [LARGE SCALE GENOMIC DNA]</scope>
    <source>
        <strain evidence="2 3">LI1</strain>
    </source>
</reference>
<feature type="domain" description="AB hydrolase-1" evidence="1">
    <location>
        <begin position="64"/>
        <end position="294"/>
    </location>
</feature>
<name>A0A7Z0EE45_9MICO</name>
<dbReference type="PANTHER" id="PTHR43433:SF5">
    <property type="entry name" value="AB HYDROLASE-1 DOMAIN-CONTAINING PROTEIN"/>
    <property type="match status" value="1"/>
</dbReference>
<dbReference type="GO" id="GO:0004806">
    <property type="term" value="F:triacylglycerol lipase activity"/>
    <property type="evidence" value="ECO:0007669"/>
    <property type="project" value="TreeGrafter"/>
</dbReference>